<name>A0A3D4T1U8_9CORY</name>
<proteinExistence type="predicted"/>
<sequence length="289" mass="29283">MDHDGQRTGPAVRTAAAGRAGAAAATVLVAVSAVAVSVAPAVAGTLPAPAPVSAPACPATVILAARGSEENDVYDDPTVDGPVAAHSNGWEGDTLHRFLTFAATVHPDLFTSGAGDVYVLGVDADHYPARLPLPGKGEQITLPSLVDGAVQFSESFTRGIPGTGAAVQEYEAASGCRPDYITLGYSQGEAVLLPTQHDLAGQGRLRGVMAFGNPLQRVPQVVPAGVPTESWCAPLDVVCDTGPASVVDALTDDDDAGTHADYFKDAVADPAGATAGERHAADTLAAWLA</sequence>
<dbReference type="SUPFAM" id="SSF53474">
    <property type="entry name" value="alpha/beta-Hydrolases"/>
    <property type="match status" value="1"/>
</dbReference>
<reference evidence="2 3" key="1">
    <citation type="journal article" date="2018" name="Nat. Biotechnol.">
        <title>A standardized bacterial taxonomy based on genome phylogeny substantially revises the tree of life.</title>
        <authorList>
            <person name="Parks D.H."/>
            <person name="Chuvochina M."/>
            <person name="Waite D.W."/>
            <person name="Rinke C."/>
            <person name="Skarshewski A."/>
            <person name="Chaumeil P.A."/>
            <person name="Hugenholtz P."/>
        </authorList>
    </citation>
    <scope>NUCLEOTIDE SEQUENCE [LARGE SCALE GENOMIC DNA]</scope>
    <source>
        <strain evidence="2">UBA11247</strain>
    </source>
</reference>
<accession>A0A3D4T1U8</accession>
<evidence type="ECO:0000313" key="3">
    <source>
        <dbReference type="Proteomes" id="UP000261739"/>
    </source>
</evidence>
<evidence type="ECO:0000313" key="2">
    <source>
        <dbReference type="EMBL" id="HCT15512.1"/>
    </source>
</evidence>
<dbReference type="InterPro" id="IPR029058">
    <property type="entry name" value="AB_hydrolase_fold"/>
</dbReference>
<dbReference type="Gene3D" id="3.40.50.1820">
    <property type="entry name" value="alpha/beta hydrolase"/>
    <property type="match status" value="1"/>
</dbReference>
<evidence type="ECO:0008006" key="4">
    <source>
        <dbReference type="Google" id="ProtNLM"/>
    </source>
</evidence>
<evidence type="ECO:0000256" key="1">
    <source>
        <dbReference type="ARBA" id="ARBA00022801"/>
    </source>
</evidence>
<organism evidence="2 3">
    <name type="scientific">Corynebacterium nuruki</name>
    <dbReference type="NCBI Taxonomy" id="1032851"/>
    <lineage>
        <taxon>Bacteria</taxon>
        <taxon>Bacillati</taxon>
        <taxon>Actinomycetota</taxon>
        <taxon>Actinomycetes</taxon>
        <taxon>Mycobacteriales</taxon>
        <taxon>Corynebacteriaceae</taxon>
        <taxon>Corynebacterium</taxon>
    </lineage>
</organism>
<dbReference type="EMBL" id="DQID01000310">
    <property type="protein sequence ID" value="HCT15512.1"/>
    <property type="molecule type" value="Genomic_DNA"/>
</dbReference>
<dbReference type="AlphaFoldDB" id="A0A3D4T1U8"/>
<dbReference type="Proteomes" id="UP000261739">
    <property type="component" value="Unassembled WGS sequence"/>
</dbReference>
<comment type="caution">
    <text evidence="2">The sequence shown here is derived from an EMBL/GenBank/DDBJ whole genome shotgun (WGS) entry which is preliminary data.</text>
</comment>
<protein>
    <recommendedName>
        <fullName evidence="4">Cutinase family protein</fullName>
    </recommendedName>
</protein>
<dbReference type="GO" id="GO:0016787">
    <property type="term" value="F:hydrolase activity"/>
    <property type="evidence" value="ECO:0007669"/>
    <property type="project" value="UniProtKB-KW"/>
</dbReference>
<keyword evidence="1" id="KW-0378">Hydrolase</keyword>
<dbReference type="SMART" id="SM01110">
    <property type="entry name" value="Cutinase"/>
    <property type="match status" value="1"/>
</dbReference>
<dbReference type="InterPro" id="IPR000675">
    <property type="entry name" value="Cutinase/axe"/>
</dbReference>
<dbReference type="STRING" id="863239.GCA_000213935_00744"/>
<gene>
    <name evidence="2" type="ORF">DIW82_12230</name>
</gene>